<dbReference type="GO" id="GO:0061630">
    <property type="term" value="F:ubiquitin protein ligase activity"/>
    <property type="evidence" value="ECO:0007669"/>
    <property type="project" value="UniProtKB-EC"/>
</dbReference>
<dbReference type="InterPro" id="IPR051348">
    <property type="entry name" value="U-box_ubiquitin_ligases"/>
</dbReference>
<dbReference type="CDD" id="cd01989">
    <property type="entry name" value="USP_STK_Ubox_N"/>
    <property type="match status" value="2"/>
</dbReference>
<reference evidence="11" key="1">
    <citation type="journal article" date="2011" name="Nat. Genet.">
        <title>The Arabidopsis lyrata genome sequence and the basis of rapid genome size change.</title>
        <authorList>
            <person name="Hu T.T."/>
            <person name="Pattyn P."/>
            <person name="Bakker E.G."/>
            <person name="Cao J."/>
            <person name="Cheng J.-F."/>
            <person name="Clark R.M."/>
            <person name="Fahlgren N."/>
            <person name="Fawcett J.A."/>
            <person name="Grimwood J."/>
            <person name="Gundlach H."/>
            <person name="Haberer G."/>
            <person name="Hollister J.D."/>
            <person name="Ossowski S."/>
            <person name="Ottilar R.P."/>
            <person name="Salamov A.A."/>
            <person name="Schneeberger K."/>
            <person name="Spannagl M."/>
            <person name="Wang X."/>
            <person name="Yang L."/>
            <person name="Nasrallah M.E."/>
            <person name="Bergelson J."/>
            <person name="Carrington J.C."/>
            <person name="Gaut B.S."/>
            <person name="Schmutz J."/>
            <person name="Mayer K.F.X."/>
            <person name="Van de Peer Y."/>
            <person name="Grigoriev I.V."/>
            <person name="Nordborg M."/>
            <person name="Weigel D."/>
            <person name="Guo Y.-L."/>
        </authorList>
    </citation>
    <scope>NUCLEOTIDE SEQUENCE [LARGE SCALE GENOMIC DNA]</scope>
    <source>
        <strain evidence="11">cv. MN47</strain>
    </source>
</reference>
<dbReference type="UniPathway" id="UPA00143"/>
<dbReference type="EMBL" id="GL348713">
    <property type="protein sequence ID" value="EFH65616.1"/>
    <property type="molecule type" value="Genomic_DNA"/>
</dbReference>
<dbReference type="PANTHER" id="PTHR45647">
    <property type="entry name" value="OS02G0152300 PROTEIN"/>
    <property type="match status" value="1"/>
</dbReference>
<keyword evidence="11" id="KW-1185">Reference proteome</keyword>
<dbReference type="HOGENOM" id="CLU_307656_0_0_1"/>
<feature type="region of interest" description="Disordered" evidence="8">
    <location>
        <begin position="365"/>
        <end position="390"/>
    </location>
</feature>
<evidence type="ECO:0000259" key="9">
    <source>
        <dbReference type="PROSITE" id="PS51698"/>
    </source>
</evidence>
<dbReference type="Gene3D" id="3.30.40.10">
    <property type="entry name" value="Zinc/RING finger domain, C3HC4 (zinc finger)"/>
    <property type="match status" value="1"/>
</dbReference>
<name>D7KQ49_ARALL</name>
<proteinExistence type="predicted"/>
<evidence type="ECO:0000256" key="8">
    <source>
        <dbReference type="SAM" id="MobiDB-lite"/>
    </source>
</evidence>
<keyword evidence="6" id="KW-0833">Ubl conjugation pathway</keyword>
<dbReference type="InterPro" id="IPR014729">
    <property type="entry name" value="Rossmann-like_a/b/a_fold"/>
</dbReference>
<organism evidence="11">
    <name type="scientific">Arabidopsis lyrata subsp. lyrata</name>
    <name type="common">Lyre-leaved rock-cress</name>
    <dbReference type="NCBI Taxonomy" id="81972"/>
    <lineage>
        <taxon>Eukaryota</taxon>
        <taxon>Viridiplantae</taxon>
        <taxon>Streptophyta</taxon>
        <taxon>Embryophyta</taxon>
        <taxon>Tracheophyta</taxon>
        <taxon>Spermatophyta</taxon>
        <taxon>Magnoliopsida</taxon>
        <taxon>eudicotyledons</taxon>
        <taxon>Gunneridae</taxon>
        <taxon>Pentapetalae</taxon>
        <taxon>rosids</taxon>
        <taxon>malvids</taxon>
        <taxon>Brassicales</taxon>
        <taxon>Brassicaceae</taxon>
        <taxon>Camelineae</taxon>
        <taxon>Arabidopsis</taxon>
    </lineage>
</organism>
<dbReference type="AlphaFoldDB" id="D7KQ49"/>
<dbReference type="InterPro" id="IPR003613">
    <property type="entry name" value="Ubox_domain"/>
</dbReference>
<evidence type="ECO:0000256" key="1">
    <source>
        <dbReference type="ARBA" id="ARBA00000900"/>
    </source>
</evidence>
<dbReference type="EC" id="2.3.2.27" evidence="4"/>
<keyword evidence="7" id="KW-0175">Coiled coil</keyword>
<evidence type="ECO:0000256" key="7">
    <source>
        <dbReference type="SAM" id="Coils"/>
    </source>
</evidence>
<comment type="function">
    <text evidence="2">Functions as an E3 ubiquitin ligase.</text>
</comment>
<evidence type="ECO:0000313" key="11">
    <source>
        <dbReference type="Proteomes" id="UP000008694"/>
    </source>
</evidence>
<feature type="compositionally biased region" description="Polar residues" evidence="8">
    <location>
        <begin position="365"/>
        <end position="376"/>
    </location>
</feature>
<dbReference type="PROSITE" id="PS51698">
    <property type="entry name" value="U_BOX"/>
    <property type="match status" value="1"/>
</dbReference>
<feature type="domain" description="U-box" evidence="9">
    <location>
        <begin position="889"/>
        <end position="961"/>
    </location>
</feature>
<evidence type="ECO:0000256" key="6">
    <source>
        <dbReference type="ARBA" id="ARBA00022786"/>
    </source>
</evidence>
<dbReference type="Gene3D" id="3.40.50.620">
    <property type="entry name" value="HUPs"/>
    <property type="match status" value="2"/>
</dbReference>
<evidence type="ECO:0000256" key="2">
    <source>
        <dbReference type="ARBA" id="ARBA00003861"/>
    </source>
</evidence>
<accession>D7KQ49</accession>
<comment type="pathway">
    <text evidence="3">Protein modification; protein ubiquitination.</text>
</comment>
<dbReference type="SUPFAM" id="SSF57850">
    <property type="entry name" value="RING/U-box"/>
    <property type="match status" value="1"/>
</dbReference>
<sequence>MAKALNDDDPVYVAVSEDVDESRSTLLWALRTLRVKKLHLLHVYQLISMTPSSSGLEQSEIDAIQELEQTSRNDTLLKYHDICIDEGVIEQDVDMSYFSANNVGEWIVELIYQNNIKKLIMGATADSHYSEGMVHIPSTKAEYVFRHAPHCCNIWLVCNGNLIQTRAGRFEHAGSAHSYSESSSSLHSLDSAPIPYGGAGRAERVTQPHALSSSEELSARGFESMYYEEQRRRLEIDELKREKKQRDKMRREAEDALSSSFGVSQILYNEEVIRRREVEAELNRAKAEIEDMKRVQKELEEQHYADCRLLEMFQKERDEAIKTTEELLRALEKGESSIPLQWSVSNEPPQCFICPISKPMVTPMKQMSSEDGSITEFSGKKKDRTQRRKERTSMAELIAMGNDVVHVAVKSDVRESRSTLLWALRNLGAKKVCILHVYQPKTASPAARKLEELEAIMYETLHDYFDFCQQEGVNEDDIYISCIEMNDVKQGILELIHEGKIKKLVMGAASDHHYSEKMFDLKSRKAKYVYQHAPNSCEVMFMCDGHLIYTKEANLEDCVDETESGAGQSKPKLFSSASPKCSAELVSAIVAYIDTRRDRDMLEPTASEDQSESERNDQLYRQLKQALMEVEESKREAYEECVRRFKAENTAVEAIRRAREYETMYNEEAKLRKEGKEALTKQRKMVEKTKQERDDALIIILNGRKLYNEELRRRVEAEEMLGKEKEEHERTKKEIEEVRAIVQDGTLYNEQLRQRKEMEESMKRQEEELEKTKKEKEEACMISKNLMQLYEDEVRQRKETEELVKRRREELEKVKKEKEEACSVGQNFMRLYEEEARRRKGTEEELSKVAAEKDAASSVCSEILLLLQSYTRRHGIPSGFSDEDSVTRQPPSYFICPISQEVMREPRVAADGFTYEAESLKEWLGNGHETSPMTNLRLAHNNLVPNHALRSAIQEWLQRNS</sequence>
<dbReference type="eggNOG" id="ENOG502QQ1P">
    <property type="taxonomic scope" value="Eukaryota"/>
</dbReference>
<feature type="compositionally biased region" description="Basic residues" evidence="8">
    <location>
        <begin position="381"/>
        <end position="390"/>
    </location>
</feature>
<dbReference type="SMART" id="SM00504">
    <property type="entry name" value="Ubox"/>
    <property type="match status" value="1"/>
</dbReference>
<feature type="region of interest" description="Disordered" evidence="8">
    <location>
        <begin position="755"/>
        <end position="776"/>
    </location>
</feature>
<dbReference type="CDD" id="cd16655">
    <property type="entry name" value="RING-Ubox_WDSUB1-like"/>
    <property type="match status" value="1"/>
</dbReference>
<dbReference type="PANTHER" id="PTHR45647:SF35">
    <property type="entry name" value="U-BOX DOMAIN-CONTAINING PROTEIN 55-RELATED"/>
    <property type="match status" value="1"/>
</dbReference>
<gene>
    <name evidence="10" type="ORF">ARALYDRAFT_333489</name>
</gene>
<evidence type="ECO:0000313" key="10">
    <source>
        <dbReference type="EMBL" id="EFH65616.1"/>
    </source>
</evidence>
<evidence type="ECO:0000256" key="3">
    <source>
        <dbReference type="ARBA" id="ARBA00004906"/>
    </source>
</evidence>
<protein>
    <recommendedName>
        <fullName evidence="4">RING-type E3 ubiquitin transferase</fullName>
        <ecNumber evidence="4">2.3.2.27</ecNumber>
    </recommendedName>
</protein>
<dbReference type="InterPro" id="IPR013083">
    <property type="entry name" value="Znf_RING/FYVE/PHD"/>
</dbReference>
<keyword evidence="5" id="KW-0808">Transferase</keyword>
<evidence type="ECO:0000256" key="5">
    <source>
        <dbReference type="ARBA" id="ARBA00022679"/>
    </source>
</evidence>
<dbReference type="Pfam" id="PF04564">
    <property type="entry name" value="U-box"/>
    <property type="match status" value="1"/>
</dbReference>
<feature type="coiled-coil region" evidence="7">
    <location>
        <begin position="227"/>
        <end position="302"/>
    </location>
</feature>
<dbReference type="Gramene" id="fgenesh1_pg.C_scaffold_1000054">
    <property type="protein sequence ID" value="fgenesh1_pg.C_scaffold_1000054"/>
    <property type="gene ID" value="fgenesh1_pg.C_scaffold_1000054"/>
</dbReference>
<dbReference type="Proteomes" id="UP000008694">
    <property type="component" value="Unassembled WGS sequence"/>
</dbReference>
<comment type="catalytic activity">
    <reaction evidence="1">
        <text>S-ubiquitinyl-[E2 ubiquitin-conjugating enzyme]-L-cysteine + [acceptor protein]-L-lysine = [E2 ubiquitin-conjugating enzyme]-L-cysteine + N(6)-ubiquitinyl-[acceptor protein]-L-lysine.</text>
        <dbReference type="EC" id="2.3.2.27"/>
    </reaction>
</comment>
<evidence type="ECO:0000256" key="4">
    <source>
        <dbReference type="ARBA" id="ARBA00012483"/>
    </source>
</evidence>
<dbReference type="GO" id="GO:0016567">
    <property type="term" value="P:protein ubiquitination"/>
    <property type="evidence" value="ECO:0007669"/>
    <property type="project" value="UniProtKB-UniPathway"/>
</dbReference>
<feature type="region of interest" description="Disordered" evidence="8">
    <location>
        <begin position="197"/>
        <end position="216"/>
    </location>
</feature>